<organism evidence="3 4">
    <name type="scientific">Accumulibacter regalis</name>
    <dbReference type="NCBI Taxonomy" id="522306"/>
    <lineage>
        <taxon>Bacteria</taxon>
        <taxon>Pseudomonadati</taxon>
        <taxon>Pseudomonadota</taxon>
        <taxon>Betaproteobacteria</taxon>
        <taxon>Candidatus Accumulibacter</taxon>
    </lineage>
</organism>
<dbReference type="Pfam" id="PF05751">
    <property type="entry name" value="FixH"/>
    <property type="match status" value="1"/>
</dbReference>
<proteinExistence type="predicted"/>
<keyword evidence="4" id="KW-1185">Reference proteome</keyword>
<keyword evidence="2" id="KW-0472">Membrane</keyword>
<dbReference type="Proteomes" id="UP000022141">
    <property type="component" value="Unassembled WGS sequence"/>
</dbReference>
<dbReference type="PATRIC" id="fig|1454004.3.peg.1690"/>
<keyword evidence="2" id="KW-0812">Transmembrane</keyword>
<evidence type="ECO:0000256" key="2">
    <source>
        <dbReference type="SAM" id="Phobius"/>
    </source>
</evidence>
<sequence length="185" mass="20276">MKSTRATDSGPWYREPWPWLIMLGPAVVIVAGVATAYLAVISNDGLVADDYYKQGLAINQRGERDQRAAELGLQAELILGGNGDRLRVLLRANDGTALPATLALRITHPTRPGFDQSVSLRSEGGGVYGAELAPIHGRWRLVLEDERQEWLLAGDWESDKQPTLRLTPSARAAAPEEKNSAHNER</sequence>
<dbReference type="eggNOG" id="COG3198">
    <property type="taxonomic scope" value="Bacteria"/>
</dbReference>
<feature type="transmembrane region" description="Helical" evidence="2">
    <location>
        <begin position="20"/>
        <end position="40"/>
    </location>
</feature>
<dbReference type="EMBL" id="JEMY01000017">
    <property type="protein sequence ID" value="EXI89318.1"/>
    <property type="molecule type" value="Genomic_DNA"/>
</dbReference>
<evidence type="ECO:0000313" key="3">
    <source>
        <dbReference type="EMBL" id="EXI89318.1"/>
    </source>
</evidence>
<feature type="region of interest" description="Disordered" evidence="1">
    <location>
        <begin position="161"/>
        <end position="185"/>
    </location>
</feature>
<gene>
    <name evidence="3" type="ORF">AW11_01642</name>
</gene>
<name>A0A011P2X3_ACCRE</name>
<reference evidence="3" key="1">
    <citation type="submission" date="2014-02" db="EMBL/GenBank/DDBJ databases">
        <title>Expanding our view of genomic diversity in Candidatus Accumulibacter clades.</title>
        <authorList>
            <person name="Skennerton C.T."/>
            <person name="Barr J.J."/>
            <person name="Slater F.R."/>
            <person name="Bond P.L."/>
            <person name="Tyson G.W."/>
        </authorList>
    </citation>
    <scope>NUCLEOTIDE SEQUENCE [LARGE SCALE GENOMIC DNA]</scope>
</reference>
<protein>
    <submittedName>
        <fullName evidence="3">Integral membrane protein linked to a cation pump</fullName>
    </submittedName>
</protein>
<evidence type="ECO:0000256" key="1">
    <source>
        <dbReference type="SAM" id="MobiDB-lite"/>
    </source>
</evidence>
<accession>A0A011P2X3</accession>
<dbReference type="AlphaFoldDB" id="A0A011P2X3"/>
<comment type="caution">
    <text evidence="3">The sequence shown here is derived from an EMBL/GenBank/DDBJ whole genome shotgun (WGS) entry which is preliminary data.</text>
</comment>
<evidence type="ECO:0000313" key="4">
    <source>
        <dbReference type="Proteomes" id="UP000022141"/>
    </source>
</evidence>
<dbReference type="InterPro" id="IPR008620">
    <property type="entry name" value="FixH"/>
</dbReference>
<keyword evidence="2" id="KW-1133">Transmembrane helix</keyword>
<dbReference type="STRING" id="1454004.AW11_01642"/>
<feature type="compositionally biased region" description="Basic and acidic residues" evidence="1">
    <location>
        <begin position="174"/>
        <end position="185"/>
    </location>
</feature>